<reference evidence="4" key="1">
    <citation type="submission" date="2023-03" db="EMBL/GenBank/DDBJ databases">
        <title>Massive genome expansion in bonnet fungi (Mycena s.s.) driven by repeated elements and novel gene families across ecological guilds.</title>
        <authorList>
            <consortium name="Lawrence Berkeley National Laboratory"/>
            <person name="Harder C.B."/>
            <person name="Miyauchi S."/>
            <person name="Viragh M."/>
            <person name="Kuo A."/>
            <person name="Thoen E."/>
            <person name="Andreopoulos B."/>
            <person name="Lu D."/>
            <person name="Skrede I."/>
            <person name="Drula E."/>
            <person name="Henrissat B."/>
            <person name="Morin E."/>
            <person name="Kohler A."/>
            <person name="Barry K."/>
            <person name="LaButti K."/>
            <person name="Morin E."/>
            <person name="Salamov A."/>
            <person name="Lipzen A."/>
            <person name="Mereny Z."/>
            <person name="Hegedus B."/>
            <person name="Baldrian P."/>
            <person name="Stursova M."/>
            <person name="Weitz H."/>
            <person name="Taylor A."/>
            <person name="Grigoriev I.V."/>
            <person name="Nagy L.G."/>
            <person name="Martin F."/>
            <person name="Kauserud H."/>
        </authorList>
    </citation>
    <scope>NUCLEOTIDE SEQUENCE</scope>
    <source>
        <strain evidence="4">CBHHK002</strain>
    </source>
</reference>
<feature type="transmembrane region" description="Helical" evidence="2">
    <location>
        <begin position="1044"/>
        <end position="1065"/>
    </location>
</feature>
<evidence type="ECO:0000313" key="4">
    <source>
        <dbReference type="EMBL" id="KAJ7353421.1"/>
    </source>
</evidence>
<feature type="transmembrane region" description="Helical" evidence="2">
    <location>
        <begin position="1104"/>
        <end position="1126"/>
    </location>
</feature>
<feature type="region of interest" description="Disordered" evidence="1">
    <location>
        <begin position="592"/>
        <end position="622"/>
    </location>
</feature>
<sequence>MSSLSFQQNWYTTSNGSVFIPSATKSSSESHASSTTPSPSVSFSSLPLTSNSIPSASGSLTTFTSTFPTTVTEPTTTFTSLAESVVVTGASALATTTLSPQANLNSNPVCIGSGTDASSDGLLASIIVPSLIGLLIWLLFAILRPRFRQLYGLREWFVEQDLRPKPLSSSLFAFLHPPVPLVPPVPSDVSDMGKSPAGDAELFPADEQLSQRALWIALLIALGWALLGLAGALPLYMVSTSCIADLPNTATFGGAYSTLEDLSLMRLLRALDSGKFNVSTSNLVVRADAGTNADNDPEHLRVRVIVLTVLVLVLALLPALWKIIKELNALIAYRNRWAALRCEGKQLGWLSARKAPGFTNWGEQRVKDFVVKSGLSSGMQGGSIQNGNGSGSRRRREEADDDEPEPNQEEKDALQVDVTNIFSICDTQRLALLIDERDEILENLEIAETRYISSFKLSTPDPSIADFEPPTPQDGSDGRPYISHPQPLRNTSTSRKPRRKRSLNPAFASSSLAPTSFVAPSLYYKLNRVQGVSGGQFGGEDAVAEADENNPTLSQTINSRLVGSRFQEVNRNSAFYGRLPLGSHVRVDQTGELGPIDEHGYTRIPDPQRYGPNYGIEEDGEGEGQDWVDVFREHHPRREDSVDNGPGPSSPSSPFSKRTRRTRDNTQSTSGTVTQTALSSPTEAQASTSTKRETFPFRRRKSSAVDDTQGGEIPPPHLRLQARQPFVRPHDNINFDHLGEVYSDITQWRSRLKAINTEIGETQTTGYEDIAGGVRIRGWLLIGRGLRFINGVEIIEGMAKEDIRWDVLQNERGPLDSVVLWCLLGLAAILLAAGLTAAAGLALTTAPDVAHYLPFLAPLLSVKNAGDSIASGLATVLAPAVAVALFISLAVALINFSAHVRGSVSVSGTQLFVFKAMFYVLVGIAAIWLITVGALIYSLQAFNNAGAGGTDGRTESVANGAIYMAILALSVVFACAIIFPGLLLLQPVRLWKVLKAERSAVTPRQRFRAVYPRTYNPAFATGACILAIIFASTFSIIFPLVAPAVVILLFLSLVAHRFLVGYVYARTHSQTGGLLQIWLLRRFGTLLSLQPILLGLIFLSREFWIEGGVLCGTGVFVVIFVEIYVITKTRQPGRRSLSPITRDSLDAFRKTMRPASAKRRTVDDESTSLVSSARLGGHRTRGSMASVLEMMSVTLAVMPPRRPEQVSVPLKTETLDDLTATERAARTHPDAPPHLPQLSFTDHAREMASILYAPELIAPPPIIWLPNDAAGVARSEAVDLQKYHDLQVTLDVRSKDDIITPLQRSVKGRQ</sequence>
<feature type="region of interest" description="Disordered" evidence="1">
    <location>
        <begin position="374"/>
        <end position="413"/>
    </location>
</feature>
<dbReference type="Proteomes" id="UP001218218">
    <property type="component" value="Unassembled WGS sequence"/>
</dbReference>
<feature type="transmembrane region" description="Helical" evidence="2">
    <location>
        <begin position="213"/>
        <end position="237"/>
    </location>
</feature>
<feature type="region of interest" description="Disordered" evidence="1">
    <location>
        <begin position="458"/>
        <end position="506"/>
    </location>
</feature>
<dbReference type="InterPro" id="IPR003864">
    <property type="entry name" value="CSC1/OSCA1-like_7TM"/>
</dbReference>
<dbReference type="PANTHER" id="PTHR13018:SF5">
    <property type="entry name" value="RE44586P"/>
    <property type="match status" value="1"/>
</dbReference>
<gene>
    <name evidence="4" type="ORF">DFH08DRAFT_856840</name>
</gene>
<name>A0AAD7AB39_9AGAR</name>
<dbReference type="PANTHER" id="PTHR13018">
    <property type="entry name" value="PROBABLE MEMBRANE PROTEIN DUF221-RELATED"/>
    <property type="match status" value="1"/>
</dbReference>
<feature type="compositionally biased region" description="Polar residues" evidence="1">
    <location>
        <begin position="665"/>
        <end position="689"/>
    </location>
</feature>
<dbReference type="GO" id="GO:0005227">
    <property type="term" value="F:calcium-activated cation channel activity"/>
    <property type="evidence" value="ECO:0007669"/>
    <property type="project" value="InterPro"/>
</dbReference>
<feature type="compositionally biased region" description="Low complexity" evidence="1">
    <location>
        <begin position="376"/>
        <end position="387"/>
    </location>
</feature>
<feature type="transmembrane region" description="Helical" evidence="2">
    <location>
        <begin position="818"/>
        <end position="843"/>
    </location>
</feature>
<evidence type="ECO:0000256" key="1">
    <source>
        <dbReference type="SAM" id="MobiDB-lite"/>
    </source>
</evidence>
<evidence type="ECO:0000259" key="3">
    <source>
        <dbReference type="Pfam" id="PF02714"/>
    </source>
</evidence>
<feature type="region of interest" description="Disordered" evidence="1">
    <location>
        <begin position="637"/>
        <end position="718"/>
    </location>
</feature>
<feature type="compositionally biased region" description="Low complexity" evidence="1">
    <location>
        <begin position="645"/>
        <end position="654"/>
    </location>
</feature>
<dbReference type="GO" id="GO:0005886">
    <property type="term" value="C:plasma membrane"/>
    <property type="evidence" value="ECO:0007669"/>
    <property type="project" value="TreeGrafter"/>
</dbReference>
<feature type="transmembrane region" description="Helical" evidence="2">
    <location>
        <begin position="304"/>
        <end position="324"/>
    </location>
</feature>
<feature type="transmembrane region" description="Helical" evidence="2">
    <location>
        <begin position="1014"/>
        <end position="1038"/>
    </location>
</feature>
<proteinExistence type="predicted"/>
<dbReference type="InterPro" id="IPR045122">
    <property type="entry name" value="Csc1-like"/>
</dbReference>
<dbReference type="EMBL" id="JARIHO010000011">
    <property type="protein sequence ID" value="KAJ7353421.1"/>
    <property type="molecule type" value="Genomic_DNA"/>
</dbReference>
<feature type="transmembrane region" description="Helical" evidence="2">
    <location>
        <begin position="122"/>
        <end position="143"/>
    </location>
</feature>
<dbReference type="Pfam" id="PF02714">
    <property type="entry name" value="RSN1_7TM"/>
    <property type="match status" value="1"/>
</dbReference>
<protein>
    <recommendedName>
        <fullName evidence="3">CSC1/OSCA1-like 7TM region domain-containing protein</fullName>
    </recommendedName>
</protein>
<feature type="transmembrane region" description="Helical" evidence="2">
    <location>
        <begin position="960"/>
        <end position="985"/>
    </location>
</feature>
<accession>A0AAD7AB39</accession>
<feature type="transmembrane region" description="Helical" evidence="2">
    <location>
        <begin position="1077"/>
        <end position="1098"/>
    </location>
</feature>
<keyword evidence="2" id="KW-0812">Transmembrane</keyword>
<keyword evidence="5" id="KW-1185">Reference proteome</keyword>
<keyword evidence="2" id="KW-1133">Transmembrane helix</keyword>
<feature type="transmembrane region" description="Helical" evidence="2">
    <location>
        <begin position="869"/>
        <end position="896"/>
    </location>
</feature>
<comment type="caution">
    <text evidence="4">The sequence shown here is derived from an EMBL/GenBank/DDBJ whole genome shotgun (WGS) entry which is preliminary data.</text>
</comment>
<evidence type="ECO:0000256" key="2">
    <source>
        <dbReference type="SAM" id="Phobius"/>
    </source>
</evidence>
<keyword evidence="2" id="KW-0472">Membrane</keyword>
<organism evidence="4 5">
    <name type="scientific">Mycena albidolilacea</name>
    <dbReference type="NCBI Taxonomy" id="1033008"/>
    <lineage>
        <taxon>Eukaryota</taxon>
        <taxon>Fungi</taxon>
        <taxon>Dikarya</taxon>
        <taxon>Basidiomycota</taxon>
        <taxon>Agaricomycotina</taxon>
        <taxon>Agaricomycetes</taxon>
        <taxon>Agaricomycetidae</taxon>
        <taxon>Agaricales</taxon>
        <taxon>Marasmiineae</taxon>
        <taxon>Mycenaceae</taxon>
        <taxon>Mycena</taxon>
    </lineage>
</organism>
<feature type="domain" description="CSC1/OSCA1-like 7TM region" evidence="3">
    <location>
        <begin position="842"/>
        <end position="1096"/>
    </location>
</feature>
<evidence type="ECO:0000313" key="5">
    <source>
        <dbReference type="Proteomes" id="UP001218218"/>
    </source>
</evidence>
<feature type="transmembrane region" description="Helical" evidence="2">
    <location>
        <begin position="917"/>
        <end position="940"/>
    </location>
</feature>
<feature type="region of interest" description="Disordered" evidence="1">
    <location>
        <begin position="23"/>
        <end position="45"/>
    </location>
</feature>